<organism evidence="2">
    <name type="scientific">Klebsiella pneumoniae</name>
    <dbReference type="NCBI Taxonomy" id="573"/>
    <lineage>
        <taxon>Bacteria</taxon>
        <taxon>Pseudomonadati</taxon>
        <taxon>Pseudomonadota</taxon>
        <taxon>Gammaproteobacteria</taxon>
        <taxon>Enterobacterales</taxon>
        <taxon>Enterobacteriaceae</taxon>
        <taxon>Klebsiella/Raoultella group</taxon>
        <taxon>Klebsiella</taxon>
        <taxon>Klebsiella pneumoniae complex</taxon>
    </lineage>
</organism>
<keyword evidence="2" id="KW-0614">Plasmid</keyword>
<protein>
    <submittedName>
        <fullName evidence="2">Uncharacterized protein</fullName>
    </submittedName>
</protein>
<evidence type="ECO:0000313" key="2">
    <source>
        <dbReference type="EMBL" id="QTX14566.1"/>
    </source>
</evidence>
<sequence length="39" mass="4718">MREGVTENRTLFTHYRQVKKTRTRFSRREKGKKDPAVLP</sequence>
<name>A0A8B0STN8_KLEPN</name>
<dbReference type="EMBL" id="MN956836">
    <property type="protein sequence ID" value="QTX14566.1"/>
    <property type="molecule type" value="Genomic_DNA"/>
</dbReference>
<feature type="compositionally biased region" description="Basic and acidic residues" evidence="1">
    <location>
        <begin position="26"/>
        <end position="39"/>
    </location>
</feature>
<accession>A0A8B0STN8</accession>
<proteinExistence type="predicted"/>
<evidence type="ECO:0000256" key="1">
    <source>
        <dbReference type="SAM" id="MobiDB-lite"/>
    </source>
</evidence>
<reference evidence="2" key="1">
    <citation type="submission" date="2020-01" db="EMBL/GenBank/DDBJ databases">
        <authorList>
            <person name="Qin S."/>
        </authorList>
    </citation>
    <scope>NUCLEOTIDE SEQUENCE</scope>
    <source>
        <strain evidence="2">CVir17-16-YZ6g</strain>
        <plasmid evidence="2">p17-15-vir-like</plasmid>
    </source>
</reference>
<feature type="region of interest" description="Disordered" evidence="1">
    <location>
        <begin position="1"/>
        <end position="39"/>
    </location>
</feature>
<feature type="compositionally biased region" description="Basic residues" evidence="1">
    <location>
        <begin position="16"/>
        <end position="25"/>
    </location>
</feature>
<dbReference type="AlphaFoldDB" id="A0A8B0STN8"/>
<geneLocation type="plasmid" evidence="2">
    <name>p17-15-vir-like</name>
</geneLocation>